<dbReference type="AlphaFoldDB" id="A0A1S8MQB9"/>
<reference evidence="1 2" key="1">
    <citation type="submission" date="2016-05" db="EMBL/GenBank/DDBJ databases">
        <title>Microbial solvent formation.</title>
        <authorList>
            <person name="Poehlein A."/>
            <person name="Montoya Solano J.D."/>
            <person name="Flitsch S."/>
            <person name="Krabben P."/>
            <person name="Duerre P."/>
            <person name="Daniel R."/>
        </authorList>
    </citation>
    <scope>NUCLEOTIDE SEQUENCE [LARGE SCALE GENOMIC DNA]</scope>
    <source>
        <strain evidence="1 2">L1-8</strain>
    </source>
</reference>
<proteinExistence type="predicted"/>
<gene>
    <name evidence="1" type="ORF">CLOSAC_43040</name>
</gene>
<dbReference type="EMBL" id="LZYZ01000010">
    <property type="protein sequence ID" value="OOM06384.1"/>
    <property type="molecule type" value="Genomic_DNA"/>
</dbReference>
<evidence type="ECO:0000313" key="1">
    <source>
        <dbReference type="EMBL" id="OOM06384.1"/>
    </source>
</evidence>
<protein>
    <submittedName>
        <fullName evidence="1">Uncharacterized protein</fullName>
    </submittedName>
</protein>
<dbReference type="InterPro" id="IPR043733">
    <property type="entry name" value="DUF5677"/>
</dbReference>
<dbReference type="Proteomes" id="UP000191154">
    <property type="component" value="Unassembled WGS sequence"/>
</dbReference>
<comment type="caution">
    <text evidence="1">The sequence shown here is derived from an EMBL/GenBank/DDBJ whole genome shotgun (WGS) entry which is preliminary data.</text>
</comment>
<dbReference type="Pfam" id="PF18928">
    <property type="entry name" value="DUF5677"/>
    <property type="match status" value="1"/>
</dbReference>
<organism evidence="1 2">
    <name type="scientific">Clostridium saccharobutylicum</name>
    <dbReference type="NCBI Taxonomy" id="169679"/>
    <lineage>
        <taxon>Bacteria</taxon>
        <taxon>Bacillati</taxon>
        <taxon>Bacillota</taxon>
        <taxon>Clostridia</taxon>
        <taxon>Eubacteriales</taxon>
        <taxon>Clostridiaceae</taxon>
        <taxon>Clostridium</taxon>
    </lineage>
</organism>
<name>A0A1S8MQB9_CLOSA</name>
<accession>A0A1S8MQB9</accession>
<dbReference type="RefSeq" id="WP_139355285.1">
    <property type="nucleotide sequence ID" value="NZ_LZYZ01000010.1"/>
</dbReference>
<evidence type="ECO:0000313" key="2">
    <source>
        <dbReference type="Proteomes" id="UP000191154"/>
    </source>
</evidence>
<sequence>MVYDETSKMLKETFMQVIREKLEIAESTEQANEIIKKIEKIDLNDFYKKAYSDIADNAVKYMKDEMYKEVMFFRTQEQEFLARQEQKWCNAFVASEAMYIMVLEAAEAYSKYVDSLNEKEREGKTCRFTAMIHIHGRALQEFLEIITLMKNGFADGAYARWRSMYELTVISSFISKYGENVAKAYIDACDTQDRYEWARSSGIFSLDKKYISFNDIQRSCDINTTVWKNQYILANRTIHASSQGTFARLGNMRTENIIPVGRSDYGITTPAEHSAISLAQITTMFLGIFPYGDGVVAMKYINEWIDIIREKYFKTHDEVFPDDEPLWDEDIIKNKNEID</sequence>